<evidence type="ECO:0000256" key="1">
    <source>
        <dbReference type="ARBA" id="ARBA00010914"/>
    </source>
</evidence>
<dbReference type="AlphaFoldDB" id="A0A2S5TH41"/>
<sequence>MPKILFIEHNGKEHLVDAEDGKSVMQTAVENMVPGIVGDCGGACSCATCHGYVDPAWQDKIPPKGETEEMMLDGAMNVEPNSRLTCQILMKAELDGLVVRLPASQF</sequence>
<dbReference type="InterPro" id="IPR018298">
    <property type="entry name" value="Adrenodoxin_Fe-S_BS"/>
</dbReference>
<dbReference type="PROSITE" id="PS51085">
    <property type="entry name" value="2FE2S_FER_2"/>
    <property type="match status" value="1"/>
</dbReference>
<evidence type="ECO:0000256" key="4">
    <source>
        <dbReference type="ARBA" id="ARBA00023004"/>
    </source>
</evidence>
<dbReference type="GO" id="GO:0140647">
    <property type="term" value="P:P450-containing electron transport chain"/>
    <property type="evidence" value="ECO:0007669"/>
    <property type="project" value="InterPro"/>
</dbReference>
<dbReference type="InterPro" id="IPR036010">
    <property type="entry name" value="2Fe-2S_ferredoxin-like_sf"/>
</dbReference>
<reference evidence="8 9" key="1">
    <citation type="submission" date="2018-02" db="EMBL/GenBank/DDBJ databases">
        <title>Genome sequencing of Solimonas sp. HR-BB.</title>
        <authorList>
            <person name="Lee Y."/>
            <person name="Jeon C.O."/>
        </authorList>
    </citation>
    <scope>NUCLEOTIDE SEQUENCE [LARGE SCALE GENOMIC DNA]</scope>
    <source>
        <strain evidence="8 9">HR-BB</strain>
    </source>
</reference>
<accession>A0A2S5TH41</accession>
<name>A0A2S5TH41_9GAMM</name>
<dbReference type="SUPFAM" id="SSF54292">
    <property type="entry name" value="2Fe-2S ferredoxin-like"/>
    <property type="match status" value="1"/>
</dbReference>
<dbReference type="EMBL" id="PSNW01000004">
    <property type="protein sequence ID" value="PPE74257.1"/>
    <property type="molecule type" value="Genomic_DNA"/>
</dbReference>
<feature type="domain" description="2Fe-2S ferredoxin-type" evidence="7">
    <location>
        <begin position="2"/>
        <end position="105"/>
    </location>
</feature>
<evidence type="ECO:0000259" key="7">
    <source>
        <dbReference type="PROSITE" id="PS51085"/>
    </source>
</evidence>
<dbReference type="PRINTS" id="PR00355">
    <property type="entry name" value="ADRENODOXIN"/>
</dbReference>
<dbReference type="Gene3D" id="3.10.20.30">
    <property type="match status" value="1"/>
</dbReference>
<keyword evidence="4" id="KW-0408">Iron</keyword>
<keyword evidence="3" id="KW-0479">Metal-binding</keyword>
<dbReference type="InterPro" id="IPR001041">
    <property type="entry name" value="2Fe-2S_ferredoxin-type"/>
</dbReference>
<dbReference type="OrthoDB" id="9799640at2"/>
<dbReference type="InterPro" id="IPR001055">
    <property type="entry name" value="Adrenodoxin-like"/>
</dbReference>
<dbReference type="PANTHER" id="PTHR23426">
    <property type="entry name" value="FERREDOXIN/ADRENODOXIN"/>
    <property type="match status" value="1"/>
</dbReference>
<dbReference type="GO" id="GO:0009055">
    <property type="term" value="F:electron transfer activity"/>
    <property type="evidence" value="ECO:0007669"/>
    <property type="project" value="TreeGrafter"/>
</dbReference>
<organism evidence="8 9">
    <name type="scientific">Solimonas fluminis</name>
    <dbReference type="NCBI Taxonomy" id="2086571"/>
    <lineage>
        <taxon>Bacteria</taxon>
        <taxon>Pseudomonadati</taxon>
        <taxon>Pseudomonadota</taxon>
        <taxon>Gammaproteobacteria</taxon>
        <taxon>Nevskiales</taxon>
        <taxon>Nevskiaceae</taxon>
        <taxon>Solimonas</taxon>
    </lineage>
</organism>
<keyword evidence="2" id="KW-0001">2Fe-2S</keyword>
<evidence type="ECO:0000313" key="8">
    <source>
        <dbReference type="EMBL" id="PPE74257.1"/>
    </source>
</evidence>
<proteinExistence type="inferred from homology"/>
<comment type="similarity">
    <text evidence="1">Belongs to the adrenodoxin/putidaredoxin family.</text>
</comment>
<keyword evidence="9" id="KW-1185">Reference proteome</keyword>
<dbReference type="PANTHER" id="PTHR23426:SF65">
    <property type="entry name" value="FERREDOXIN-2, MITOCHONDRIAL"/>
    <property type="match status" value="1"/>
</dbReference>
<evidence type="ECO:0000256" key="2">
    <source>
        <dbReference type="ARBA" id="ARBA00022714"/>
    </source>
</evidence>
<dbReference type="InterPro" id="IPR012675">
    <property type="entry name" value="Beta-grasp_dom_sf"/>
</dbReference>
<protein>
    <submittedName>
        <fullName evidence="8">(2Fe-2S)-binding protein</fullName>
    </submittedName>
</protein>
<gene>
    <name evidence="8" type="ORF">C3942_09515</name>
</gene>
<dbReference type="GO" id="GO:0051537">
    <property type="term" value="F:2 iron, 2 sulfur cluster binding"/>
    <property type="evidence" value="ECO:0007669"/>
    <property type="project" value="UniProtKB-KW"/>
</dbReference>
<dbReference type="Proteomes" id="UP000238220">
    <property type="component" value="Unassembled WGS sequence"/>
</dbReference>
<dbReference type="GO" id="GO:0005829">
    <property type="term" value="C:cytosol"/>
    <property type="evidence" value="ECO:0007669"/>
    <property type="project" value="TreeGrafter"/>
</dbReference>
<comment type="cofactor">
    <cofactor evidence="6">
        <name>[2Fe-2S] cluster</name>
        <dbReference type="ChEBI" id="CHEBI:190135"/>
    </cofactor>
</comment>
<evidence type="ECO:0000256" key="6">
    <source>
        <dbReference type="ARBA" id="ARBA00034078"/>
    </source>
</evidence>
<evidence type="ECO:0000256" key="3">
    <source>
        <dbReference type="ARBA" id="ARBA00022723"/>
    </source>
</evidence>
<dbReference type="PROSITE" id="PS00814">
    <property type="entry name" value="ADX"/>
    <property type="match status" value="1"/>
</dbReference>
<evidence type="ECO:0000256" key="5">
    <source>
        <dbReference type="ARBA" id="ARBA00023014"/>
    </source>
</evidence>
<comment type="caution">
    <text evidence="8">The sequence shown here is derived from an EMBL/GenBank/DDBJ whole genome shotgun (WGS) entry which is preliminary data.</text>
</comment>
<evidence type="ECO:0000313" key="9">
    <source>
        <dbReference type="Proteomes" id="UP000238220"/>
    </source>
</evidence>
<dbReference type="Pfam" id="PF00111">
    <property type="entry name" value="Fer2"/>
    <property type="match status" value="1"/>
</dbReference>
<keyword evidence="5" id="KW-0411">Iron-sulfur</keyword>
<dbReference type="GO" id="GO:0046872">
    <property type="term" value="F:metal ion binding"/>
    <property type="evidence" value="ECO:0007669"/>
    <property type="project" value="UniProtKB-KW"/>
</dbReference>
<dbReference type="CDD" id="cd00207">
    <property type="entry name" value="fer2"/>
    <property type="match status" value="1"/>
</dbReference>
<dbReference type="RefSeq" id="WP_104230145.1">
    <property type="nucleotide sequence ID" value="NZ_PSNW01000004.1"/>
</dbReference>